<protein>
    <submittedName>
        <fullName evidence="2">Uncharacterized conserved protein</fullName>
    </submittedName>
</protein>
<dbReference type="Pfam" id="PF03235">
    <property type="entry name" value="GmrSD_N"/>
    <property type="match status" value="1"/>
</dbReference>
<dbReference type="PANTHER" id="PTHR39639:SF1">
    <property type="entry name" value="DUF262 DOMAIN-CONTAINING PROTEIN"/>
    <property type="match status" value="1"/>
</dbReference>
<evidence type="ECO:0000313" key="3">
    <source>
        <dbReference type="Proteomes" id="UP000045824"/>
    </source>
</evidence>
<dbReference type="Proteomes" id="UP000045824">
    <property type="component" value="Unassembled WGS sequence"/>
</dbReference>
<gene>
    <name evidence="2" type="ORF">ERS008491_01165</name>
</gene>
<sequence length="388" mass="44970">MDEQNNYQPIDNNDTIDEIKEEREDSYSNDDIYNINSWGADLSFRELITMYDENELQKPELQRNYVWDKVEASRFIDSLLLGLPVPSIFLANTVQEDKLIIDGFQRIMTVYDFVKGIWSKDRKVFKLSNSTKINERWRGKAFSELSVAEQKKIRSTTIHAIIFEQNAPNDNDTSLYQIFERINTGGRSLMAQEIRNCVYQGSLNSLLIEVNNNTKWRSLFGTAEPDPRMRDMEYILRGLSLNSENILRHTGGSISLKKHLNEFMGSKIKNSPESIAKLRSEFNSTIDFIQENIGENAFFNVTLTTPPKIRRRFYPTVFDAVYIATAIALNYSKESKSPINTIDLEARMFNLLTDPDFRNHIVSGTMLIENIQGRIFKVLKELYGIQYQ</sequence>
<feature type="domain" description="GmrSD restriction endonucleases N-terminal" evidence="1">
    <location>
        <begin position="46"/>
        <end position="199"/>
    </location>
</feature>
<evidence type="ECO:0000259" key="1">
    <source>
        <dbReference type="Pfam" id="PF03235"/>
    </source>
</evidence>
<organism evidence="2 3">
    <name type="scientific">Yersinia kristensenii</name>
    <dbReference type="NCBI Taxonomy" id="28152"/>
    <lineage>
        <taxon>Bacteria</taxon>
        <taxon>Pseudomonadati</taxon>
        <taxon>Pseudomonadota</taxon>
        <taxon>Gammaproteobacteria</taxon>
        <taxon>Enterobacterales</taxon>
        <taxon>Yersiniaceae</taxon>
        <taxon>Yersinia</taxon>
    </lineage>
</organism>
<accession>A0A0T9KXX6</accession>
<dbReference type="AlphaFoldDB" id="A0A0T9KXX6"/>
<name>A0A0T9KXX6_YERKR</name>
<dbReference type="RefSeq" id="WP_050118650.1">
    <property type="nucleotide sequence ID" value="NZ_CAWMAB010000003.1"/>
</dbReference>
<reference evidence="2 3" key="1">
    <citation type="submission" date="2015-03" db="EMBL/GenBank/DDBJ databases">
        <authorList>
            <person name="Murphy D."/>
        </authorList>
    </citation>
    <scope>NUCLEOTIDE SEQUENCE [LARGE SCALE GENOMIC DNA]</scope>
    <source>
        <strain evidence="2 3">FCF326</strain>
    </source>
</reference>
<proteinExistence type="predicted"/>
<evidence type="ECO:0000313" key="2">
    <source>
        <dbReference type="EMBL" id="CNE39356.1"/>
    </source>
</evidence>
<dbReference type="EMBL" id="CPYI01000003">
    <property type="protein sequence ID" value="CNE39356.1"/>
    <property type="molecule type" value="Genomic_DNA"/>
</dbReference>
<dbReference type="InterPro" id="IPR004919">
    <property type="entry name" value="GmrSD_N"/>
</dbReference>
<dbReference type="PANTHER" id="PTHR39639">
    <property type="entry name" value="CHROMOSOME 16, WHOLE GENOME SHOTGUN SEQUENCE"/>
    <property type="match status" value="1"/>
</dbReference>